<evidence type="ECO:0000313" key="3">
    <source>
        <dbReference type="Proteomes" id="UP000772434"/>
    </source>
</evidence>
<protein>
    <recommendedName>
        <fullName evidence="4">MICOS complex subunit mic19</fullName>
    </recommendedName>
</protein>
<name>A0A9P5PVZ4_9AGAR</name>
<keyword evidence="3" id="KW-1185">Reference proteome</keyword>
<dbReference type="InterPro" id="IPR012471">
    <property type="entry name" value="DUF1690"/>
</dbReference>
<dbReference type="EMBL" id="JADNRY010000041">
    <property type="protein sequence ID" value="KAF9070303.1"/>
    <property type="molecule type" value="Genomic_DNA"/>
</dbReference>
<dbReference type="Proteomes" id="UP000772434">
    <property type="component" value="Unassembled WGS sequence"/>
</dbReference>
<dbReference type="OrthoDB" id="5544375at2759"/>
<accession>A0A9P5PVZ4</accession>
<evidence type="ECO:0000313" key="2">
    <source>
        <dbReference type="EMBL" id="KAF9070303.1"/>
    </source>
</evidence>
<reference evidence="2" key="1">
    <citation type="submission" date="2020-11" db="EMBL/GenBank/DDBJ databases">
        <authorList>
            <consortium name="DOE Joint Genome Institute"/>
            <person name="Ahrendt S."/>
            <person name="Riley R."/>
            <person name="Andreopoulos W."/>
            <person name="Labutti K."/>
            <person name="Pangilinan J."/>
            <person name="Ruiz-Duenas F.J."/>
            <person name="Barrasa J.M."/>
            <person name="Sanchez-Garcia M."/>
            <person name="Camarero S."/>
            <person name="Miyauchi S."/>
            <person name="Serrano A."/>
            <person name="Linde D."/>
            <person name="Babiker R."/>
            <person name="Drula E."/>
            <person name="Ayuso-Fernandez I."/>
            <person name="Pacheco R."/>
            <person name="Padilla G."/>
            <person name="Ferreira P."/>
            <person name="Barriuso J."/>
            <person name="Kellner H."/>
            <person name="Castanera R."/>
            <person name="Alfaro M."/>
            <person name="Ramirez L."/>
            <person name="Pisabarro A.G."/>
            <person name="Kuo A."/>
            <person name="Tritt A."/>
            <person name="Lipzen A."/>
            <person name="He G."/>
            <person name="Yan M."/>
            <person name="Ng V."/>
            <person name="Cullen D."/>
            <person name="Martin F."/>
            <person name="Rosso M.-N."/>
            <person name="Henrissat B."/>
            <person name="Hibbett D."/>
            <person name="Martinez A.T."/>
            <person name="Grigoriev I.V."/>
        </authorList>
    </citation>
    <scope>NUCLEOTIDE SEQUENCE</scope>
    <source>
        <strain evidence="2">AH 40177</strain>
    </source>
</reference>
<evidence type="ECO:0000256" key="1">
    <source>
        <dbReference type="SAM" id="MobiDB-lite"/>
    </source>
</evidence>
<comment type="caution">
    <text evidence="2">The sequence shown here is derived from an EMBL/GenBank/DDBJ whole genome shotgun (WGS) entry which is preliminary data.</text>
</comment>
<proteinExistence type="predicted"/>
<gene>
    <name evidence="2" type="ORF">BDP27DRAFT_1323809</name>
</gene>
<dbReference type="Pfam" id="PF07956">
    <property type="entry name" value="DUF1690"/>
    <property type="match status" value="1"/>
</dbReference>
<feature type="compositionally biased region" description="Polar residues" evidence="1">
    <location>
        <begin position="41"/>
        <end position="57"/>
    </location>
</feature>
<organism evidence="2 3">
    <name type="scientific">Rhodocollybia butyracea</name>
    <dbReference type="NCBI Taxonomy" id="206335"/>
    <lineage>
        <taxon>Eukaryota</taxon>
        <taxon>Fungi</taxon>
        <taxon>Dikarya</taxon>
        <taxon>Basidiomycota</taxon>
        <taxon>Agaricomycotina</taxon>
        <taxon>Agaricomycetes</taxon>
        <taxon>Agaricomycetidae</taxon>
        <taxon>Agaricales</taxon>
        <taxon>Marasmiineae</taxon>
        <taxon>Omphalotaceae</taxon>
        <taxon>Rhodocollybia</taxon>
    </lineage>
</organism>
<feature type="region of interest" description="Disordered" evidence="1">
    <location>
        <begin position="41"/>
        <end position="60"/>
    </location>
</feature>
<evidence type="ECO:0008006" key="4">
    <source>
        <dbReference type="Google" id="ProtNLM"/>
    </source>
</evidence>
<dbReference type="AlphaFoldDB" id="A0A9P5PVZ4"/>
<sequence>MVEVERLFFMGASQSSSSNSNGEVVFKTETPVQFSPTLVSQLADRQNASPVPTSERQSTLDDQIRAKIKDEVGKLRREEEAVQKQIHTALEKENLDRERDGAGELADGTDSGIGAVKSSAALMGDLEEIRGKIERFQVRKSLQDWPQVRESREKLVECYRSHKASSLECWKEVEGFKDSVRTLEKEYFKTLQ</sequence>